<dbReference type="RefSeq" id="XP_007313209.1">
    <property type="nucleotide sequence ID" value="XM_007313147.1"/>
</dbReference>
<keyword evidence="2" id="KW-0812">Transmembrane</keyword>
<dbReference type="GeneID" id="18817290"/>
<feature type="transmembrane region" description="Helical" evidence="2">
    <location>
        <begin position="12"/>
        <end position="31"/>
    </location>
</feature>
<dbReference type="KEGG" id="sla:SERLADRAFT_456266"/>
<keyword evidence="2" id="KW-1133">Transmembrane helix</keyword>
<dbReference type="HOGENOM" id="CLU_044614_1_0_1"/>
<accession>F8NI70</accession>
<feature type="compositionally biased region" description="Basic and acidic residues" evidence="1">
    <location>
        <begin position="336"/>
        <end position="346"/>
    </location>
</feature>
<protein>
    <submittedName>
        <fullName evidence="3">Uncharacterized protein</fullName>
    </submittedName>
</protein>
<feature type="transmembrane region" description="Helical" evidence="2">
    <location>
        <begin position="100"/>
        <end position="119"/>
    </location>
</feature>
<dbReference type="EMBL" id="GL945429">
    <property type="protein sequence ID" value="EGO28967.1"/>
    <property type="molecule type" value="Genomic_DNA"/>
</dbReference>
<sequence>MALGAIPVTTAQIVALFVECILYGIYLVTLAQCLQGLLWSEPDHAIKNEINWPLLALTVLLCILATADVAFGLRHNLVAFVYYTDQVEHYWVNIMKTVDYAMQTLIGGAIMIYRCYIVYNKNWKIVVPSFVFWLGSLSTGIVVIITFSKLDTSALPKISQTKPSVDIFLSTTLAINIVTTEPFSVLIAYRTWSVDNERTETSDLPTHRVSSLRQVVIIFVESAALYTISAFVFVSTYAANKNSQYVISCGIVPIIGISFNLIIVRVSACQSFEGTIHGSNSLTSVHPGRRRPFTNLAFMNMKSFGTNTQTQDRIYSPKGPPLEVNVLREVDYTRDHDMGHVNDHPNHVNSKRGGGDVT</sequence>
<evidence type="ECO:0000313" key="3">
    <source>
        <dbReference type="EMBL" id="EGO28967.1"/>
    </source>
</evidence>
<feature type="transmembrane region" description="Helical" evidence="2">
    <location>
        <begin position="215"/>
        <end position="239"/>
    </location>
</feature>
<gene>
    <name evidence="3" type="ORF">SERLADRAFT_456266</name>
</gene>
<feature type="region of interest" description="Disordered" evidence="1">
    <location>
        <begin position="336"/>
        <end position="358"/>
    </location>
</feature>
<evidence type="ECO:0000256" key="2">
    <source>
        <dbReference type="SAM" id="Phobius"/>
    </source>
</evidence>
<dbReference type="OrthoDB" id="3357408at2759"/>
<feature type="transmembrane region" description="Helical" evidence="2">
    <location>
        <begin position="167"/>
        <end position="189"/>
    </location>
</feature>
<organism>
    <name type="scientific">Serpula lacrymans var. lacrymans (strain S7.9)</name>
    <name type="common">Dry rot fungus</name>
    <dbReference type="NCBI Taxonomy" id="578457"/>
    <lineage>
        <taxon>Eukaryota</taxon>
        <taxon>Fungi</taxon>
        <taxon>Dikarya</taxon>
        <taxon>Basidiomycota</taxon>
        <taxon>Agaricomycotina</taxon>
        <taxon>Agaricomycetes</taxon>
        <taxon>Agaricomycetidae</taxon>
        <taxon>Boletales</taxon>
        <taxon>Coniophorineae</taxon>
        <taxon>Serpulaceae</taxon>
        <taxon>Serpula</taxon>
    </lineage>
</organism>
<feature type="transmembrane region" description="Helical" evidence="2">
    <location>
        <begin position="126"/>
        <end position="147"/>
    </location>
</feature>
<reference evidence="3" key="1">
    <citation type="submission" date="2011-04" db="EMBL/GenBank/DDBJ databases">
        <title>Evolution of plant cell wall degrading machinery underlies the functional diversity of forest fungi.</title>
        <authorList>
            <consortium name="US DOE Joint Genome Institute (JGI-PGF)"/>
            <person name="Eastwood D.C."/>
            <person name="Floudas D."/>
            <person name="Binder M."/>
            <person name="Majcherczyk A."/>
            <person name="Schneider P."/>
            <person name="Aerts A."/>
            <person name="Asiegbu F.O."/>
            <person name="Baker S.E."/>
            <person name="Barry K."/>
            <person name="Bendiksby M."/>
            <person name="Blumentritt M."/>
            <person name="Coutinho P.M."/>
            <person name="Cullen D."/>
            <person name="Cullen D."/>
            <person name="Gathman A."/>
            <person name="Goodell B."/>
            <person name="Henrissat B."/>
            <person name="Ihrmark K."/>
            <person name="Kauserud H."/>
            <person name="Kohler A."/>
            <person name="LaButti K."/>
            <person name="Lapidus A."/>
            <person name="Lavin J.L."/>
            <person name="Lee Y.-H."/>
            <person name="Lindquist E."/>
            <person name="Lilly W."/>
            <person name="Lucas S."/>
            <person name="Morin E."/>
            <person name="Murat C."/>
            <person name="Oguiza J.A."/>
            <person name="Park J."/>
            <person name="Pisabarro A.G."/>
            <person name="Riley R."/>
            <person name="Rosling A."/>
            <person name="Salamov A."/>
            <person name="Schmidt O."/>
            <person name="Schmutz J."/>
            <person name="Skrede I."/>
            <person name="Stenlid J."/>
            <person name="Wiebenga A."/>
            <person name="Xie X."/>
            <person name="Kues U."/>
            <person name="Hibbett D.S."/>
            <person name="Hoffmeister D."/>
            <person name="Hogberg N."/>
            <person name="Martin F."/>
            <person name="Grigoriev I.V."/>
            <person name="Watkinson S.C."/>
        </authorList>
    </citation>
    <scope>NUCLEOTIDE SEQUENCE</scope>
    <source>
        <strain evidence="3">S7.9</strain>
    </source>
</reference>
<dbReference type="Proteomes" id="UP000008064">
    <property type="component" value="Unassembled WGS sequence"/>
</dbReference>
<feature type="transmembrane region" description="Helical" evidence="2">
    <location>
        <begin position="52"/>
        <end position="73"/>
    </location>
</feature>
<feature type="transmembrane region" description="Helical" evidence="2">
    <location>
        <begin position="245"/>
        <end position="264"/>
    </location>
</feature>
<evidence type="ECO:0000256" key="1">
    <source>
        <dbReference type="SAM" id="MobiDB-lite"/>
    </source>
</evidence>
<name>F8NI70_SERL9</name>
<keyword evidence="2" id="KW-0472">Membrane</keyword>
<dbReference type="AlphaFoldDB" id="F8NI70"/>
<proteinExistence type="predicted"/>